<dbReference type="AlphaFoldDB" id="A0A508X3H0"/>
<reference evidence="2 4" key="2">
    <citation type="journal article" date="2018" name="FEMS Microbiol. Ecol.">
        <title>Co-invading symbiotic mutualists of Medicago polymorpha retain high ancestral diversity and contain diverse accessory genomes.</title>
        <authorList>
            <person name="Porter S.S."/>
            <person name="Faber-Hammond J.J."/>
            <person name="Friesen M.L."/>
        </authorList>
    </citation>
    <scope>NUCLEOTIDE SEQUENCE [LARGE SCALE GENOMIC DNA]</scope>
    <source>
        <strain evidence="2 4">Str16</strain>
    </source>
</reference>
<evidence type="ECO:0000313" key="3">
    <source>
        <dbReference type="EMBL" id="VTZ64324.1"/>
    </source>
</evidence>
<dbReference type="RefSeq" id="WP_012061683.1">
    <property type="nucleotide sequence ID" value="NZ_ATYC01000008.1"/>
</dbReference>
<reference evidence="2" key="1">
    <citation type="submission" date="2017-04" db="EMBL/GenBank/DDBJ databases">
        <authorList>
            <person name="Porter S."/>
            <person name="Friesen M.L."/>
            <person name="Faber-Hammond J."/>
        </authorList>
    </citation>
    <scope>NUCLEOTIDE SEQUENCE</scope>
    <source>
        <strain evidence="2">Str16</strain>
    </source>
</reference>
<reference evidence="3" key="3">
    <citation type="submission" date="2019-06" db="EMBL/GenBank/DDBJ databases">
        <authorList>
            <person name="Le Quere A."/>
            <person name="Colella S."/>
        </authorList>
    </citation>
    <scope>NUCLEOTIDE SEQUENCE</scope>
    <source>
        <strain evidence="3">EmedicaeMD41</strain>
    </source>
</reference>
<organism evidence="3">
    <name type="scientific">Sinorhizobium medicae</name>
    <dbReference type="NCBI Taxonomy" id="110321"/>
    <lineage>
        <taxon>Bacteria</taxon>
        <taxon>Pseudomonadati</taxon>
        <taxon>Pseudomonadota</taxon>
        <taxon>Alphaproteobacteria</taxon>
        <taxon>Hyphomicrobiales</taxon>
        <taxon>Rhizobiaceae</taxon>
        <taxon>Sinorhizobium/Ensifer group</taxon>
        <taxon>Sinorhizobium</taxon>
    </lineage>
</organism>
<evidence type="ECO:0008006" key="5">
    <source>
        <dbReference type="Google" id="ProtNLM"/>
    </source>
</evidence>
<keyword evidence="4" id="KW-1185">Reference proteome</keyword>
<evidence type="ECO:0000256" key="1">
    <source>
        <dbReference type="SAM" id="Phobius"/>
    </source>
</evidence>
<keyword evidence="1" id="KW-0812">Transmembrane</keyword>
<accession>A0A508X3H0</accession>
<gene>
    <name evidence="2" type="ORF">BMJ33_28815</name>
    <name evidence="3" type="ORF">EMEDMD4_570204</name>
</gene>
<name>A0A508X3H0_9HYPH</name>
<dbReference type="EMBL" id="NBUC01000147">
    <property type="protein sequence ID" value="PLT95975.1"/>
    <property type="molecule type" value="Genomic_DNA"/>
</dbReference>
<dbReference type="Proteomes" id="UP000507954">
    <property type="component" value="Unassembled WGS sequence"/>
</dbReference>
<keyword evidence="1" id="KW-1133">Transmembrane helix</keyword>
<evidence type="ECO:0000313" key="4">
    <source>
        <dbReference type="Proteomes" id="UP001190825"/>
    </source>
</evidence>
<dbReference type="Proteomes" id="UP001190825">
    <property type="component" value="Unassembled WGS sequence"/>
</dbReference>
<proteinExistence type="predicted"/>
<keyword evidence="1" id="KW-0472">Membrane</keyword>
<dbReference type="EMBL" id="CABFNB010000125">
    <property type="protein sequence ID" value="VTZ64324.1"/>
    <property type="molecule type" value="Genomic_DNA"/>
</dbReference>
<feature type="transmembrane region" description="Helical" evidence="1">
    <location>
        <begin position="29"/>
        <end position="47"/>
    </location>
</feature>
<dbReference type="OMA" id="MERTEYP"/>
<sequence length="166" mass="18204">MVQPPVRDDGLQIEEHRTFQESFWRAERVSWVIFGLTLIAALLGVTGSGGMLERQIITVADGSVDVPRFSRWEASDVLQATLAGGGSERRLTLSPEFFRTFQVEDIDPPPIAAEGGADGLVYRFRAASAQPLVLTLHLRAQYPGIVSFRASVNDGPAQALRTIVWP</sequence>
<evidence type="ECO:0000313" key="2">
    <source>
        <dbReference type="EMBL" id="PLT95975.1"/>
    </source>
</evidence>
<protein>
    <recommendedName>
        <fullName evidence="5">Transmembrane protein</fullName>
    </recommendedName>
</protein>